<proteinExistence type="predicted"/>
<gene>
    <name evidence="2" type="ORF">PBAT_17655</name>
</gene>
<reference evidence="2 3" key="1">
    <citation type="submission" date="2016-03" db="EMBL/GenBank/DDBJ databases">
        <title>Draft genome sequence of Paenibacillus antarcticus CECT 5836.</title>
        <authorList>
            <person name="Shin S.-K."/>
            <person name="Yi H."/>
        </authorList>
    </citation>
    <scope>NUCLEOTIDE SEQUENCE [LARGE SCALE GENOMIC DNA]</scope>
    <source>
        <strain evidence="2 3">CECT 5836</strain>
    </source>
</reference>
<evidence type="ECO:0000313" key="2">
    <source>
        <dbReference type="EMBL" id="OAB43711.1"/>
    </source>
</evidence>
<dbReference type="PANTHER" id="PTHR30105:SF2">
    <property type="entry name" value="DIVERGENT POLYSACCHARIDE DEACETYLASE SUPERFAMILY"/>
    <property type="match status" value="1"/>
</dbReference>
<accession>A0A168LQF3</accession>
<dbReference type="InterPro" id="IPR006837">
    <property type="entry name" value="Divergent_DAC"/>
</dbReference>
<dbReference type="AlphaFoldDB" id="A0A168LQF3"/>
<dbReference type="Proteomes" id="UP000077355">
    <property type="component" value="Unassembled WGS sequence"/>
</dbReference>
<dbReference type="EMBL" id="LVJI01000025">
    <property type="protein sequence ID" value="OAB43711.1"/>
    <property type="molecule type" value="Genomic_DNA"/>
</dbReference>
<protein>
    <recommendedName>
        <fullName evidence="4">Sugar deacetylase</fullName>
    </recommendedName>
</protein>
<feature type="chain" id="PRO_5007898779" description="Sugar deacetylase" evidence="1">
    <location>
        <begin position="32"/>
        <end position="277"/>
    </location>
</feature>
<dbReference type="SUPFAM" id="SSF88713">
    <property type="entry name" value="Glycoside hydrolase/deacetylase"/>
    <property type="match status" value="1"/>
</dbReference>
<dbReference type="InterPro" id="IPR011330">
    <property type="entry name" value="Glyco_hydro/deAcase_b/a-brl"/>
</dbReference>
<keyword evidence="3" id="KW-1185">Reference proteome</keyword>
<keyword evidence="1" id="KW-0732">Signal</keyword>
<dbReference type="Pfam" id="PF04748">
    <property type="entry name" value="Polysacc_deac_2"/>
    <property type="match status" value="1"/>
</dbReference>
<evidence type="ECO:0000313" key="3">
    <source>
        <dbReference type="Proteomes" id="UP000077355"/>
    </source>
</evidence>
<comment type="caution">
    <text evidence="2">The sequence shown here is derived from an EMBL/GenBank/DDBJ whole genome shotgun (WGS) entry which is preliminary data.</text>
</comment>
<evidence type="ECO:0008006" key="4">
    <source>
        <dbReference type="Google" id="ProtNLM"/>
    </source>
</evidence>
<dbReference type="CDD" id="cd10936">
    <property type="entry name" value="CE4_DAC2"/>
    <property type="match status" value="1"/>
</dbReference>
<dbReference type="PANTHER" id="PTHR30105">
    <property type="entry name" value="UNCHARACTERIZED YIBQ-RELATED"/>
    <property type="match status" value="1"/>
</dbReference>
<sequence>MCSRHLKLRKFAIGCLGLSIICSMNIGYASASKVDADSSSEGKPKVAIIIDDFGNGQKGTEEMFQMPVKITAAIMPFLPTSHRDAEIAHKRGYDVIVHMPMEPKTGKASWLGPGAITTDLSDSEVRKKVEAAIDDIPYAIGMNNHMGSKITGDERIMGIVLAVCKERGLFFVDSKTNYRSVVGLVATQKGLPPVNNHIFLDDTHTTSHITKQLREVEMWANQNRYCVTIGHVGKTTADTLRNRIPQMQGSVEFVGISDLVKEKWGWNASPMLPSNNQ</sequence>
<feature type="signal peptide" evidence="1">
    <location>
        <begin position="1"/>
        <end position="31"/>
    </location>
</feature>
<dbReference type="GO" id="GO:0005975">
    <property type="term" value="P:carbohydrate metabolic process"/>
    <property type="evidence" value="ECO:0007669"/>
    <property type="project" value="InterPro"/>
</dbReference>
<dbReference type="Gene3D" id="3.20.20.370">
    <property type="entry name" value="Glycoside hydrolase/deacetylase"/>
    <property type="match status" value="1"/>
</dbReference>
<evidence type="ECO:0000256" key="1">
    <source>
        <dbReference type="SAM" id="SignalP"/>
    </source>
</evidence>
<organism evidence="2 3">
    <name type="scientific">Paenibacillus antarcticus</name>
    <dbReference type="NCBI Taxonomy" id="253703"/>
    <lineage>
        <taxon>Bacteria</taxon>
        <taxon>Bacillati</taxon>
        <taxon>Bacillota</taxon>
        <taxon>Bacilli</taxon>
        <taxon>Bacillales</taxon>
        <taxon>Paenibacillaceae</taxon>
        <taxon>Paenibacillus</taxon>
    </lineage>
</organism>
<name>A0A168LQF3_9BACL</name>